<keyword evidence="3" id="KW-1185">Reference proteome</keyword>
<dbReference type="Proteomes" id="UP000325286">
    <property type="component" value="Chromosome"/>
</dbReference>
<feature type="region of interest" description="Disordered" evidence="1">
    <location>
        <begin position="131"/>
        <end position="167"/>
    </location>
</feature>
<name>A0A5B9QLJ3_9BACT</name>
<evidence type="ECO:0000256" key="1">
    <source>
        <dbReference type="SAM" id="MobiDB-lite"/>
    </source>
</evidence>
<organism evidence="2 3">
    <name type="scientific">Roseimaritima ulvae</name>
    <dbReference type="NCBI Taxonomy" id="980254"/>
    <lineage>
        <taxon>Bacteria</taxon>
        <taxon>Pseudomonadati</taxon>
        <taxon>Planctomycetota</taxon>
        <taxon>Planctomycetia</taxon>
        <taxon>Pirellulales</taxon>
        <taxon>Pirellulaceae</taxon>
        <taxon>Roseimaritima</taxon>
    </lineage>
</organism>
<evidence type="ECO:0000313" key="3">
    <source>
        <dbReference type="Proteomes" id="UP000325286"/>
    </source>
</evidence>
<reference evidence="2 3" key="1">
    <citation type="submission" date="2019-08" db="EMBL/GenBank/DDBJ databases">
        <title>Deep-cultivation of Planctomycetes and their phenomic and genomic characterization uncovers novel biology.</title>
        <authorList>
            <person name="Wiegand S."/>
            <person name="Jogler M."/>
            <person name="Boedeker C."/>
            <person name="Pinto D."/>
            <person name="Vollmers J."/>
            <person name="Rivas-Marin E."/>
            <person name="Kohn T."/>
            <person name="Peeters S.H."/>
            <person name="Heuer A."/>
            <person name="Rast P."/>
            <person name="Oberbeckmann S."/>
            <person name="Bunk B."/>
            <person name="Jeske O."/>
            <person name="Meyerdierks A."/>
            <person name="Storesund J.E."/>
            <person name="Kallscheuer N."/>
            <person name="Luecker S."/>
            <person name="Lage O.M."/>
            <person name="Pohl T."/>
            <person name="Merkel B.J."/>
            <person name="Hornburger P."/>
            <person name="Mueller R.-W."/>
            <person name="Bruemmer F."/>
            <person name="Labrenz M."/>
            <person name="Spormann A.M."/>
            <person name="Op den Camp H."/>
            <person name="Overmann J."/>
            <person name="Amann R."/>
            <person name="Jetten M.S.M."/>
            <person name="Mascher T."/>
            <person name="Medema M.H."/>
            <person name="Devos D.P."/>
            <person name="Kaster A.-K."/>
            <person name="Ovreas L."/>
            <person name="Rohde M."/>
            <person name="Galperin M.Y."/>
            <person name="Jogler C."/>
        </authorList>
    </citation>
    <scope>NUCLEOTIDE SEQUENCE [LARGE SCALE GENOMIC DNA]</scope>
    <source>
        <strain evidence="2 3">UC8</strain>
    </source>
</reference>
<accession>A0A5B9QLJ3</accession>
<proteinExistence type="predicted"/>
<dbReference type="RefSeq" id="WP_068134219.1">
    <property type="nucleotide sequence ID" value="NZ_CP042914.1"/>
</dbReference>
<evidence type="ECO:0000313" key="2">
    <source>
        <dbReference type="EMBL" id="QEG39814.1"/>
    </source>
</evidence>
<sequence length="250" mass="27144">MTKHHEQGSPVDRDSLELQMQRLVDGELDVDGRRWLLQQADSRPAMWRQIALRFIEEQSLQANRSVFVDAVPPTSAAVDPADHESPVQTPVRPARQVPRWAMLAGLVACLLFGVSIGRLLTPAATLVRAPEPPPAADMPSAKAAPAPPVESAPATDSPSPPGVRSDVSTRLVGLNKTGQSVVDLPLVPVKSLSSDVLMGHDHASLDELHQELARRGIELRYQTTVVDGMLPDGRQMYLPVHEVSFTNVGY</sequence>
<dbReference type="AlphaFoldDB" id="A0A5B9QLJ3"/>
<gene>
    <name evidence="2" type="ORF">UC8_18130</name>
</gene>
<dbReference type="KEGG" id="rul:UC8_18130"/>
<protein>
    <submittedName>
        <fullName evidence="2">Uncharacterized protein</fullName>
    </submittedName>
</protein>
<dbReference type="EMBL" id="CP042914">
    <property type="protein sequence ID" value="QEG39814.1"/>
    <property type="molecule type" value="Genomic_DNA"/>
</dbReference>